<feature type="transmembrane region" description="Helical" evidence="6">
    <location>
        <begin position="361"/>
        <end position="384"/>
    </location>
</feature>
<feature type="transmembrane region" description="Helical" evidence="6">
    <location>
        <begin position="123"/>
        <end position="139"/>
    </location>
</feature>
<comment type="subcellular location">
    <subcellularLocation>
        <location evidence="1">Cell membrane</location>
        <topology evidence="1">Multi-pass membrane protein</topology>
    </subcellularLocation>
</comment>
<evidence type="ECO:0000256" key="3">
    <source>
        <dbReference type="ARBA" id="ARBA00022692"/>
    </source>
</evidence>
<evidence type="ECO:0000256" key="4">
    <source>
        <dbReference type="ARBA" id="ARBA00022989"/>
    </source>
</evidence>
<keyword evidence="2" id="KW-1003">Cell membrane</keyword>
<dbReference type="KEGG" id="ari:UM93_06875"/>
<feature type="transmembrane region" description="Helical" evidence="6">
    <location>
        <begin position="146"/>
        <end position="165"/>
    </location>
</feature>
<feature type="transmembrane region" description="Helical" evidence="6">
    <location>
        <begin position="12"/>
        <end position="35"/>
    </location>
</feature>
<accession>A0A0D4C3J0</accession>
<proteinExistence type="predicted"/>
<dbReference type="PANTHER" id="PTHR42770:SF16">
    <property type="entry name" value="AMINO ACID PERMEASE"/>
    <property type="match status" value="1"/>
</dbReference>
<dbReference type="Proteomes" id="UP000061839">
    <property type="component" value="Chromosome"/>
</dbReference>
<evidence type="ECO:0000313" key="8">
    <source>
        <dbReference type="Proteomes" id="UP000061839"/>
    </source>
</evidence>
<evidence type="ECO:0000256" key="5">
    <source>
        <dbReference type="ARBA" id="ARBA00023136"/>
    </source>
</evidence>
<dbReference type="PIRSF" id="PIRSF006060">
    <property type="entry name" value="AA_transporter"/>
    <property type="match status" value="1"/>
</dbReference>
<evidence type="ECO:0000256" key="1">
    <source>
        <dbReference type="ARBA" id="ARBA00004651"/>
    </source>
</evidence>
<feature type="transmembrane region" description="Helical" evidence="6">
    <location>
        <begin position="87"/>
        <end position="111"/>
    </location>
</feature>
<dbReference type="GO" id="GO:0022857">
    <property type="term" value="F:transmembrane transporter activity"/>
    <property type="evidence" value="ECO:0007669"/>
    <property type="project" value="InterPro"/>
</dbReference>
<dbReference type="PATRIC" id="fig|1618207.4.peg.1393"/>
<dbReference type="InterPro" id="IPR050367">
    <property type="entry name" value="APC_superfamily"/>
</dbReference>
<dbReference type="Gene3D" id="1.20.1740.10">
    <property type="entry name" value="Amino acid/polyamine transporter I"/>
    <property type="match status" value="1"/>
</dbReference>
<feature type="transmembrane region" description="Helical" evidence="6">
    <location>
        <begin position="185"/>
        <end position="204"/>
    </location>
</feature>
<feature type="transmembrane region" description="Helical" evidence="6">
    <location>
        <begin position="396"/>
        <end position="421"/>
    </location>
</feature>
<evidence type="ECO:0000256" key="2">
    <source>
        <dbReference type="ARBA" id="ARBA00022475"/>
    </source>
</evidence>
<dbReference type="GO" id="GO:0005886">
    <property type="term" value="C:plasma membrane"/>
    <property type="evidence" value="ECO:0007669"/>
    <property type="project" value="UniProtKB-SubCell"/>
</dbReference>
<keyword evidence="5 6" id="KW-0472">Membrane</keyword>
<feature type="transmembrane region" description="Helical" evidence="6">
    <location>
        <begin position="427"/>
        <end position="449"/>
    </location>
</feature>
<feature type="transmembrane region" description="Helical" evidence="6">
    <location>
        <begin position="224"/>
        <end position="244"/>
    </location>
</feature>
<dbReference type="STRING" id="1618207.UM93_06875"/>
<dbReference type="EMBL" id="CP011005">
    <property type="protein sequence ID" value="AJT42946.1"/>
    <property type="molecule type" value="Genomic_DNA"/>
</dbReference>
<dbReference type="InterPro" id="IPR002293">
    <property type="entry name" value="AA/rel_permease1"/>
</dbReference>
<feature type="transmembrane region" description="Helical" evidence="6">
    <location>
        <begin position="331"/>
        <end position="349"/>
    </location>
</feature>
<dbReference type="HOGENOM" id="CLU_007946_20_1_11"/>
<keyword evidence="8" id="KW-1185">Reference proteome</keyword>
<gene>
    <name evidence="7" type="ORF">UM93_06875</name>
</gene>
<organism evidence="7 8">
    <name type="scientific">Psychromicrobium lacuslunae</name>
    <dbReference type="NCBI Taxonomy" id="1618207"/>
    <lineage>
        <taxon>Bacteria</taxon>
        <taxon>Bacillati</taxon>
        <taxon>Actinomycetota</taxon>
        <taxon>Actinomycetes</taxon>
        <taxon>Micrococcales</taxon>
        <taxon>Micrococcaceae</taxon>
        <taxon>Psychromicrobium</taxon>
    </lineage>
</organism>
<dbReference type="Pfam" id="PF13520">
    <property type="entry name" value="AA_permease_2"/>
    <property type="match status" value="1"/>
</dbReference>
<dbReference type="AlphaFoldDB" id="A0A0D4C3J0"/>
<keyword evidence="3 6" id="KW-0812">Transmembrane</keyword>
<feature type="transmembrane region" description="Helical" evidence="6">
    <location>
        <begin position="277"/>
        <end position="297"/>
    </location>
</feature>
<dbReference type="PANTHER" id="PTHR42770">
    <property type="entry name" value="AMINO ACID TRANSPORTER-RELATED"/>
    <property type="match status" value="1"/>
</dbReference>
<evidence type="ECO:0000313" key="7">
    <source>
        <dbReference type="EMBL" id="AJT42946.1"/>
    </source>
</evidence>
<name>A0A0D4C3J0_9MICC</name>
<reference evidence="7 8" key="1">
    <citation type="journal article" date="2015" name="Genome Announc.">
        <title>Complete Genome Sequencing of Protease-Producing Novel Arthrobacter sp. Strain IHBB 11108 Using PacBio Single-Molecule Real-Time Sequencing Technology.</title>
        <authorList>
            <person name="Kiran S."/>
            <person name="Swarnkar M.K."/>
            <person name="Pal M."/>
            <person name="Thakur R."/>
            <person name="Tewari R."/>
            <person name="Singh A.K."/>
            <person name="Gulati A."/>
        </authorList>
    </citation>
    <scope>NUCLEOTIDE SEQUENCE [LARGE SCALE GENOMIC DNA]</scope>
    <source>
        <strain evidence="7 8">IHBB 11108</strain>
    </source>
</reference>
<feature type="transmembrane region" description="Helical" evidence="6">
    <location>
        <begin position="41"/>
        <end position="60"/>
    </location>
</feature>
<protein>
    <submittedName>
        <fullName evidence="7">Amino acid permease</fullName>
    </submittedName>
</protein>
<sequence>MAKNSLGVASIVFLVLAAVAPLTGIVVIATLGIALGNGGGMPLSFLLVTVILLLFAVGYAQMSRQLVSAGGFYAFVLKGLGRPAGIIAGYIALLGYNCFVAGAVGTSGFFTASVLKDLTGLETPWILWSLVSAAAVFLLSRRGIDVSAKVLGVCLVLEVAILLVFDFRVLFSTGFSWQAFSVEAFFSGSAALGLLFAANVFIGFEATGLFSEEARKPLTTIPRATYVAIAFIGVFAAFTSWAIVSATGVAQAKDAALEHLASGDLVFSLAHEYLGDALLKVMMVLLLVSLFAALLALHNSTTRYLYAFGRVGILPRSLGTTRVGTGVPQRASLLQILFATAVAVLYFVLGLDPIAALTASMTGLGTLGILSLQLLAAVAIVVSFRRQRDRRLWRTLIAPGLGALGLSGIVGLVVLNFGLVAGSDSPVVAMLPLLLPLLAMAGGLAAWWLSRHRPQLYRELDQDLSRAKKIDTQE</sequence>
<evidence type="ECO:0000256" key="6">
    <source>
        <dbReference type="SAM" id="Phobius"/>
    </source>
</evidence>
<keyword evidence="4 6" id="KW-1133">Transmembrane helix</keyword>